<dbReference type="EMBL" id="CP096983">
    <property type="protein sequence ID" value="URZ11835.1"/>
    <property type="molecule type" value="Genomic_DNA"/>
</dbReference>
<dbReference type="PANTHER" id="PTHR37301:SF1">
    <property type="entry name" value="DNA-BINDING PROTEIN"/>
    <property type="match status" value="1"/>
</dbReference>
<reference evidence="1 2" key="1">
    <citation type="submission" date="2022-04" db="EMBL/GenBank/DDBJ databases">
        <title>Genome sequence of C. roseum typestrain.</title>
        <authorList>
            <person name="Poehlein A."/>
            <person name="Schoch T."/>
            <person name="Duerre P."/>
            <person name="Daniel R."/>
        </authorList>
    </citation>
    <scope>NUCLEOTIDE SEQUENCE [LARGE SCALE GENOMIC DNA]</scope>
    <source>
        <strain evidence="1 2">DSM 7320</strain>
    </source>
</reference>
<name>A0A1S8M2D2_9CLOT</name>
<evidence type="ECO:0000313" key="1">
    <source>
        <dbReference type="EMBL" id="URZ11835.1"/>
    </source>
</evidence>
<dbReference type="PROSITE" id="PS50943">
    <property type="entry name" value="HTH_CROC1"/>
    <property type="match status" value="1"/>
</dbReference>
<dbReference type="Pfam" id="PF13443">
    <property type="entry name" value="HTH_26"/>
    <property type="match status" value="1"/>
</dbReference>
<dbReference type="STRING" id="84029.CROST_24330"/>
<dbReference type="InterPro" id="IPR010982">
    <property type="entry name" value="Lambda_DNA-bd_dom_sf"/>
</dbReference>
<evidence type="ECO:0000313" key="2">
    <source>
        <dbReference type="Proteomes" id="UP000190951"/>
    </source>
</evidence>
<dbReference type="SUPFAM" id="SSF47413">
    <property type="entry name" value="lambda repressor-like DNA-binding domains"/>
    <property type="match status" value="1"/>
</dbReference>
<dbReference type="KEGG" id="crw:CROST_025520"/>
<proteinExistence type="predicted"/>
<dbReference type="InterPro" id="IPR001387">
    <property type="entry name" value="Cro/C1-type_HTH"/>
</dbReference>
<dbReference type="Proteomes" id="UP000190951">
    <property type="component" value="Chromosome"/>
</dbReference>
<sequence>MIKFILDKTLDSMELTRYWLSKKTGIDNNTLGKIYNNTAKQIKLETLEKICVSLNCNLSDIIEYVSDK</sequence>
<accession>A0A1S8M2D2</accession>
<dbReference type="RefSeq" id="WP_077834421.1">
    <property type="nucleotide sequence ID" value="NZ_CP096983.1"/>
</dbReference>
<protein>
    <submittedName>
        <fullName evidence="1">Uncharacterized protein</fullName>
    </submittedName>
</protein>
<dbReference type="GO" id="GO:0003677">
    <property type="term" value="F:DNA binding"/>
    <property type="evidence" value="ECO:0007669"/>
    <property type="project" value="InterPro"/>
</dbReference>
<dbReference type="PANTHER" id="PTHR37301">
    <property type="entry name" value="DNA-BINDING PROTEIN-RELATED"/>
    <property type="match status" value="1"/>
</dbReference>
<keyword evidence="2" id="KW-1185">Reference proteome</keyword>
<dbReference type="AlphaFoldDB" id="A0A1S8M2D2"/>
<gene>
    <name evidence="1" type="ORF">CROST_025520</name>
</gene>
<dbReference type="Gene3D" id="1.10.260.40">
    <property type="entry name" value="lambda repressor-like DNA-binding domains"/>
    <property type="match status" value="1"/>
</dbReference>
<organism evidence="1 2">
    <name type="scientific">Clostridium felsineum</name>
    <dbReference type="NCBI Taxonomy" id="36839"/>
    <lineage>
        <taxon>Bacteria</taxon>
        <taxon>Bacillati</taxon>
        <taxon>Bacillota</taxon>
        <taxon>Clostridia</taxon>
        <taxon>Eubacteriales</taxon>
        <taxon>Clostridiaceae</taxon>
        <taxon>Clostridium</taxon>
    </lineage>
</organism>